<accession>A0A6T9Y062</accession>
<sequence>MLKIGLETVFIYSYFRIVNFNDPEGAHVLKFTMIYGPSGVGKESVARELAKRKNWRLFPQHLAFDISCAVIGFGNDGFEAYQRQTCIEAFQTLIDNNTNGLVFTFCYVHPASNYFINDLLEMLERNDISPNFIRLSCTYDEHVCRVIDERRKNTNKIQSKEYLDNYLDKFDFSTDIPKVKTFHLDNTGMSIKATAAEIERYLATTTEKSLLS</sequence>
<dbReference type="Gene3D" id="3.40.50.300">
    <property type="entry name" value="P-loop containing nucleotide triphosphate hydrolases"/>
    <property type="match status" value="1"/>
</dbReference>
<dbReference type="AlphaFoldDB" id="A0A6T9Y062"/>
<gene>
    <name evidence="1" type="ORF">ALFOR1_31407</name>
    <name evidence="2" type="ORF">ALFOR1_50032</name>
</gene>
<dbReference type="EMBL" id="LR812090">
    <property type="protein sequence ID" value="CAB9494422.1"/>
    <property type="molecule type" value="Genomic_DNA"/>
</dbReference>
<evidence type="ECO:0000313" key="3">
    <source>
        <dbReference type="Proteomes" id="UP000509458"/>
    </source>
</evidence>
<dbReference type="EMBL" id="LR812090">
    <property type="protein sequence ID" value="CAB9495350.1"/>
    <property type="molecule type" value="Genomic_DNA"/>
</dbReference>
<evidence type="ECO:0000313" key="1">
    <source>
        <dbReference type="EMBL" id="CAB9494422.1"/>
    </source>
</evidence>
<evidence type="ECO:0000313" key="2">
    <source>
        <dbReference type="EMBL" id="CAB9495350.1"/>
    </source>
</evidence>
<reference evidence="1 3" key="1">
    <citation type="submission" date="2020-06" db="EMBL/GenBank/DDBJ databases">
        <authorList>
            <person name="Duchaud E."/>
        </authorList>
    </citation>
    <scope>NUCLEOTIDE SEQUENCE [LARGE SCALE GENOMIC DNA]</scope>
    <source>
        <strain evidence="1">Alteromonas fortis</strain>
    </source>
</reference>
<dbReference type="SUPFAM" id="SSF52540">
    <property type="entry name" value="P-loop containing nucleoside triphosphate hydrolases"/>
    <property type="match status" value="1"/>
</dbReference>
<proteinExistence type="predicted"/>
<name>A0A6T9Y062_ALTMA</name>
<evidence type="ECO:0008006" key="4">
    <source>
        <dbReference type="Google" id="ProtNLM"/>
    </source>
</evidence>
<protein>
    <recommendedName>
        <fullName evidence="4">AAA domain-containing protein</fullName>
    </recommendedName>
</protein>
<dbReference type="InterPro" id="IPR027417">
    <property type="entry name" value="P-loop_NTPase"/>
</dbReference>
<dbReference type="Proteomes" id="UP000509458">
    <property type="component" value="Chromosome"/>
</dbReference>
<organism evidence="1 3">
    <name type="scientific">Alteromonas macleodii</name>
    <name type="common">Pseudoalteromonas macleodii</name>
    <dbReference type="NCBI Taxonomy" id="28108"/>
    <lineage>
        <taxon>Bacteria</taxon>
        <taxon>Pseudomonadati</taxon>
        <taxon>Pseudomonadota</taxon>
        <taxon>Gammaproteobacteria</taxon>
        <taxon>Alteromonadales</taxon>
        <taxon>Alteromonadaceae</taxon>
        <taxon>Alteromonas/Salinimonas group</taxon>
        <taxon>Alteromonas</taxon>
    </lineage>
</organism>